<protein>
    <recommendedName>
        <fullName evidence="4">Glycerophosphoryl diester phosphodiesterase membrane domain-containing protein</fullName>
    </recommendedName>
</protein>
<keyword evidence="1" id="KW-0472">Membrane</keyword>
<name>A0A1Y0IPH2_9BACL</name>
<evidence type="ECO:0000256" key="1">
    <source>
        <dbReference type="SAM" id="Phobius"/>
    </source>
</evidence>
<keyword evidence="3" id="KW-1185">Reference proteome</keyword>
<keyword evidence="1" id="KW-1133">Transmembrane helix</keyword>
<evidence type="ECO:0000313" key="3">
    <source>
        <dbReference type="Proteomes" id="UP000195437"/>
    </source>
</evidence>
<gene>
    <name evidence="2" type="ORF">CBW65_09795</name>
</gene>
<dbReference type="AlphaFoldDB" id="A0A1Y0IPH2"/>
<dbReference type="Proteomes" id="UP000195437">
    <property type="component" value="Chromosome"/>
</dbReference>
<evidence type="ECO:0008006" key="4">
    <source>
        <dbReference type="Google" id="ProtNLM"/>
    </source>
</evidence>
<feature type="transmembrane region" description="Helical" evidence="1">
    <location>
        <begin position="12"/>
        <end position="37"/>
    </location>
</feature>
<dbReference type="RefSeq" id="WP_087456635.1">
    <property type="nucleotide sequence ID" value="NZ_CP021434.1"/>
</dbReference>
<keyword evidence="1" id="KW-0812">Transmembrane</keyword>
<proteinExistence type="predicted"/>
<feature type="transmembrane region" description="Helical" evidence="1">
    <location>
        <begin position="82"/>
        <end position="107"/>
    </location>
</feature>
<organism evidence="2 3">
    <name type="scientific">Tumebacillus avium</name>
    <dbReference type="NCBI Taxonomy" id="1903704"/>
    <lineage>
        <taxon>Bacteria</taxon>
        <taxon>Bacillati</taxon>
        <taxon>Bacillota</taxon>
        <taxon>Bacilli</taxon>
        <taxon>Bacillales</taxon>
        <taxon>Alicyclobacillaceae</taxon>
        <taxon>Tumebacillus</taxon>
    </lineage>
</organism>
<dbReference type="OrthoDB" id="2381444at2"/>
<evidence type="ECO:0000313" key="2">
    <source>
        <dbReference type="EMBL" id="ARU61253.1"/>
    </source>
</evidence>
<feature type="transmembrane region" description="Helical" evidence="1">
    <location>
        <begin position="200"/>
        <end position="222"/>
    </location>
</feature>
<dbReference type="EMBL" id="CP021434">
    <property type="protein sequence ID" value="ARU61253.1"/>
    <property type="molecule type" value="Genomic_DNA"/>
</dbReference>
<sequence>MRTELQKMPGKGTLWLGAALFAIAFEAGSLLISWGLLGGPQSMDSIASFKVTANVGIPGLQSLLEAAHQPSTNNAIFAGKGFMALLVLISSMFIYGLGNAYYLALLARSQRDLPGTSGQDARRSFGKILLWMFTQALFMGIMVPIIGVFGVFGGLLAIVLMLWFRYHFLFFEFTVVVEQTGFKAAFRRSVELRNKVKGKALTYFLLIAGVNTVLAFLLNAFFSVGTLALMLPLNAILLTAIQNGLLQVFFDARDQESLY</sequence>
<dbReference type="KEGG" id="tum:CBW65_09795"/>
<feature type="transmembrane region" description="Helical" evidence="1">
    <location>
        <begin position="155"/>
        <end position="179"/>
    </location>
</feature>
<feature type="transmembrane region" description="Helical" evidence="1">
    <location>
        <begin position="228"/>
        <end position="250"/>
    </location>
</feature>
<accession>A0A1Y0IPH2</accession>
<feature type="transmembrane region" description="Helical" evidence="1">
    <location>
        <begin position="128"/>
        <end position="149"/>
    </location>
</feature>
<reference evidence="3" key="1">
    <citation type="submission" date="2017-05" db="EMBL/GenBank/DDBJ databases">
        <authorList>
            <person name="Sung H."/>
        </authorList>
    </citation>
    <scope>NUCLEOTIDE SEQUENCE [LARGE SCALE GENOMIC DNA]</scope>
    <source>
        <strain evidence="3">AR23208</strain>
    </source>
</reference>